<dbReference type="KEGG" id="ptrr:6344897"/>
<feature type="region of interest" description="Disordered" evidence="1">
    <location>
        <begin position="145"/>
        <end position="183"/>
    </location>
</feature>
<dbReference type="OrthoDB" id="5425637at2759"/>
<evidence type="ECO:0000256" key="1">
    <source>
        <dbReference type="SAM" id="MobiDB-lite"/>
    </source>
</evidence>
<dbReference type="EMBL" id="DS231620">
    <property type="protein sequence ID" value="EDU49554.1"/>
    <property type="molecule type" value="Genomic_DNA"/>
</dbReference>
<protein>
    <submittedName>
        <fullName evidence="3">Uncharacterized protein</fullName>
    </submittedName>
</protein>
<proteinExistence type="predicted"/>
<dbReference type="Proteomes" id="UP000001471">
    <property type="component" value="Unassembled WGS sequence"/>
</dbReference>
<keyword evidence="2" id="KW-0472">Membrane</keyword>
<sequence length="296" mass="31869">MLVASLLVVIHLIEPPSRHPRVTTKLPFLHVLLRRIPTVHINIMSGSLLLSLLLPLLVLAQDTTGSELPPPGYNGGSDNPQDPSDAGAAGASKGAFSLSSGALAAIIVVAVVVVLGSIASGTLWWLAKKRQWDVRASIRRASRRFTGRSTADNTSKQAHQNRQNRRTGIRLNSPPPGKNANKMRDIEKGLPLANKAPQTTTTITSKQSNSRCCATHGHLVSGDEPLGGQVQKPTDTTTDQITVSVSTCLLGAEHESSVQLLDESATTSQLELLEATKFTIYQMEEEQIDTRSCFME</sequence>
<dbReference type="eggNOG" id="ENOG502T00Z">
    <property type="taxonomic scope" value="Eukaryota"/>
</dbReference>
<evidence type="ECO:0000256" key="2">
    <source>
        <dbReference type="SAM" id="Phobius"/>
    </source>
</evidence>
<dbReference type="GeneID" id="6344897"/>
<accession>B2W9H6</accession>
<keyword evidence="2" id="KW-0812">Transmembrane</keyword>
<dbReference type="InParanoid" id="B2W9H6"/>
<keyword evidence="2" id="KW-1133">Transmembrane helix</keyword>
<organism evidence="3 4">
    <name type="scientific">Pyrenophora tritici-repentis (strain Pt-1C-BFP)</name>
    <name type="common">Wheat tan spot fungus</name>
    <name type="synonym">Drechslera tritici-repentis</name>
    <dbReference type="NCBI Taxonomy" id="426418"/>
    <lineage>
        <taxon>Eukaryota</taxon>
        <taxon>Fungi</taxon>
        <taxon>Dikarya</taxon>
        <taxon>Ascomycota</taxon>
        <taxon>Pezizomycotina</taxon>
        <taxon>Dothideomycetes</taxon>
        <taxon>Pleosporomycetidae</taxon>
        <taxon>Pleosporales</taxon>
        <taxon>Pleosporineae</taxon>
        <taxon>Pleosporaceae</taxon>
        <taxon>Pyrenophora</taxon>
    </lineage>
</organism>
<gene>
    <name evidence="3" type="ORF">PTRG_06634</name>
</gene>
<dbReference type="HOGENOM" id="CLU_940550_0_0_1"/>
<evidence type="ECO:0000313" key="4">
    <source>
        <dbReference type="Proteomes" id="UP000001471"/>
    </source>
</evidence>
<name>B2W9H6_PYRTR</name>
<feature type="compositionally biased region" description="Polar residues" evidence="1">
    <location>
        <begin position="147"/>
        <end position="161"/>
    </location>
</feature>
<reference evidence="4" key="1">
    <citation type="journal article" date="2013" name="G3 (Bethesda)">
        <title>Comparative genomics of a plant-pathogenic fungus, Pyrenophora tritici-repentis, reveals transduplication and the impact of repeat elements on pathogenicity and population divergence.</title>
        <authorList>
            <person name="Manning V.A."/>
            <person name="Pandelova I."/>
            <person name="Dhillon B."/>
            <person name="Wilhelm L.J."/>
            <person name="Goodwin S.B."/>
            <person name="Berlin A.M."/>
            <person name="Figueroa M."/>
            <person name="Freitag M."/>
            <person name="Hane J.K."/>
            <person name="Henrissat B."/>
            <person name="Holman W.H."/>
            <person name="Kodira C.D."/>
            <person name="Martin J."/>
            <person name="Oliver R.P."/>
            <person name="Robbertse B."/>
            <person name="Schackwitz W."/>
            <person name="Schwartz D.C."/>
            <person name="Spatafora J.W."/>
            <person name="Turgeon B.G."/>
            <person name="Yandava C."/>
            <person name="Young S."/>
            <person name="Zhou S."/>
            <person name="Zeng Q."/>
            <person name="Grigoriev I.V."/>
            <person name="Ma L.-J."/>
            <person name="Ciuffetti L.M."/>
        </authorList>
    </citation>
    <scope>NUCLEOTIDE SEQUENCE [LARGE SCALE GENOMIC DNA]</scope>
    <source>
        <strain evidence="4">Pt-1C-BFP</strain>
    </source>
</reference>
<feature type="transmembrane region" description="Helical" evidence="2">
    <location>
        <begin position="102"/>
        <end position="127"/>
    </location>
</feature>
<feature type="transmembrane region" description="Helical" evidence="2">
    <location>
        <begin position="39"/>
        <end position="60"/>
    </location>
</feature>
<feature type="region of interest" description="Disordered" evidence="1">
    <location>
        <begin position="67"/>
        <end position="91"/>
    </location>
</feature>
<feature type="compositionally biased region" description="Polar residues" evidence="1">
    <location>
        <begin position="196"/>
        <end position="209"/>
    </location>
</feature>
<feature type="region of interest" description="Disordered" evidence="1">
    <location>
        <begin position="190"/>
        <end position="209"/>
    </location>
</feature>
<dbReference type="AlphaFoldDB" id="B2W9H6"/>
<evidence type="ECO:0000313" key="3">
    <source>
        <dbReference type="EMBL" id="EDU49554.1"/>
    </source>
</evidence>